<proteinExistence type="predicted"/>
<gene>
    <name evidence="1" type="ORF">EVA_14120</name>
</gene>
<evidence type="ECO:0000313" key="1">
    <source>
        <dbReference type="EMBL" id="EJW97773.1"/>
    </source>
</evidence>
<dbReference type="EMBL" id="AMCI01004597">
    <property type="protein sequence ID" value="EJW97773.1"/>
    <property type="molecule type" value="Genomic_DNA"/>
</dbReference>
<sequence>MGRLYANRISVPPCVDSLFTACITTPSLLDANLPFSYFSTTFARTACTVSVFSCHFRSKPFFIGRIPLPLSLSKYF</sequence>
<name>J9FTE3_9ZZZZ</name>
<protein>
    <submittedName>
        <fullName evidence="1">Uncharacterized protein</fullName>
    </submittedName>
</protein>
<organism evidence="1">
    <name type="scientific">gut metagenome</name>
    <dbReference type="NCBI Taxonomy" id="749906"/>
    <lineage>
        <taxon>unclassified sequences</taxon>
        <taxon>metagenomes</taxon>
        <taxon>organismal metagenomes</taxon>
    </lineage>
</organism>
<reference evidence="1" key="1">
    <citation type="journal article" date="2012" name="PLoS ONE">
        <title>Gene sets for utilization of primary and secondary nutrition supplies in the distal gut of endangered iberian lynx.</title>
        <authorList>
            <person name="Alcaide M."/>
            <person name="Messina E."/>
            <person name="Richter M."/>
            <person name="Bargiela R."/>
            <person name="Peplies J."/>
            <person name="Huws S.A."/>
            <person name="Newbold C.J."/>
            <person name="Golyshin P.N."/>
            <person name="Simon M.A."/>
            <person name="Lopez G."/>
            <person name="Yakimov M.M."/>
            <person name="Ferrer M."/>
        </authorList>
    </citation>
    <scope>NUCLEOTIDE SEQUENCE</scope>
</reference>
<comment type="caution">
    <text evidence="1">The sequence shown here is derived from an EMBL/GenBank/DDBJ whole genome shotgun (WGS) entry which is preliminary data.</text>
</comment>
<dbReference type="AlphaFoldDB" id="J9FTE3"/>
<accession>J9FTE3</accession>